<dbReference type="EMBL" id="JAFBEC010000025">
    <property type="protein sequence ID" value="MBM7635122.1"/>
    <property type="molecule type" value="Genomic_DNA"/>
</dbReference>
<reference evidence="8 9" key="1">
    <citation type="submission" date="2021-01" db="EMBL/GenBank/DDBJ databases">
        <title>Genomic Encyclopedia of Type Strains, Phase IV (KMG-IV): sequencing the most valuable type-strain genomes for metagenomic binning, comparative biology and taxonomic classification.</title>
        <authorList>
            <person name="Goeker M."/>
        </authorList>
    </citation>
    <scope>NUCLEOTIDE SEQUENCE [LARGE SCALE GENOMIC DNA]</scope>
    <source>
        <strain evidence="8 9">DSM 25540</strain>
    </source>
</reference>
<comment type="similarity">
    <text evidence="3 6">Belongs to the DHNA family.</text>
</comment>
<evidence type="ECO:0000313" key="9">
    <source>
        <dbReference type="Proteomes" id="UP000741863"/>
    </source>
</evidence>
<feature type="domain" description="Dihydroneopterin aldolase/epimerase" evidence="7">
    <location>
        <begin position="4"/>
        <end position="117"/>
    </location>
</feature>
<evidence type="ECO:0000256" key="2">
    <source>
        <dbReference type="ARBA" id="ARBA00005013"/>
    </source>
</evidence>
<comment type="caution">
    <text evidence="8">The sequence shown here is derived from an EMBL/GenBank/DDBJ whole genome shotgun (WGS) entry which is preliminary data.</text>
</comment>
<dbReference type="EC" id="4.1.2.25" evidence="6"/>
<organism evidence="8 9">
    <name type="scientific">Geomicrobium sediminis</name>
    <dbReference type="NCBI Taxonomy" id="1347788"/>
    <lineage>
        <taxon>Bacteria</taxon>
        <taxon>Bacillati</taxon>
        <taxon>Bacillota</taxon>
        <taxon>Bacilli</taxon>
        <taxon>Bacillales</taxon>
        <taxon>Geomicrobium</taxon>
    </lineage>
</organism>
<comment type="function">
    <text evidence="6">Catalyzes the conversion of 7,8-dihydroneopterin to 6-hydroxymethyl-7,8-dihydropterin.</text>
</comment>
<dbReference type="InterPro" id="IPR006157">
    <property type="entry name" value="FolB_dom"/>
</dbReference>
<name>A0ABS2PI65_9BACL</name>
<protein>
    <recommendedName>
        <fullName evidence="6">7,8-dihydroneopterin aldolase</fullName>
        <ecNumber evidence="6">4.1.2.25</ecNumber>
    </recommendedName>
</protein>
<dbReference type="NCBIfam" id="TIGR00525">
    <property type="entry name" value="folB"/>
    <property type="match status" value="1"/>
</dbReference>
<evidence type="ECO:0000256" key="5">
    <source>
        <dbReference type="ARBA" id="ARBA00023239"/>
    </source>
</evidence>
<evidence type="ECO:0000256" key="1">
    <source>
        <dbReference type="ARBA" id="ARBA00001353"/>
    </source>
</evidence>
<dbReference type="Gene3D" id="3.30.1130.10">
    <property type="match status" value="1"/>
</dbReference>
<evidence type="ECO:0000313" key="8">
    <source>
        <dbReference type="EMBL" id="MBM7635122.1"/>
    </source>
</evidence>
<keyword evidence="9" id="KW-1185">Reference proteome</keyword>
<dbReference type="CDD" id="cd00534">
    <property type="entry name" value="DHNA_DHNTPE"/>
    <property type="match status" value="1"/>
</dbReference>
<evidence type="ECO:0000256" key="6">
    <source>
        <dbReference type="RuleBase" id="RU362079"/>
    </source>
</evidence>
<dbReference type="PANTHER" id="PTHR42844">
    <property type="entry name" value="DIHYDRONEOPTERIN ALDOLASE 1-RELATED"/>
    <property type="match status" value="1"/>
</dbReference>
<keyword evidence="5 6" id="KW-0456">Lyase</keyword>
<gene>
    <name evidence="8" type="ORF">JOD17_004268</name>
</gene>
<dbReference type="PANTHER" id="PTHR42844:SF1">
    <property type="entry name" value="DIHYDRONEOPTERIN ALDOLASE 1-RELATED"/>
    <property type="match status" value="1"/>
</dbReference>
<keyword evidence="4 6" id="KW-0289">Folate biosynthesis</keyword>
<dbReference type="NCBIfam" id="TIGR00526">
    <property type="entry name" value="folB_dom"/>
    <property type="match status" value="1"/>
</dbReference>
<dbReference type="InterPro" id="IPR043133">
    <property type="entry name" value="GTP-CH-I_C/QueF"/>
</dbReference>
<dbReference type="GO" id="GO:0004150">
    <property type="term" value="F:dihydroneopterin aldolase activity"/>
    <property type="evidence" value="ECO:0007669"/>
    <property type="project" value="UniProtKB-EC"/>
</dbReference>
<dbReference type="InterPro" id="IPR006156">
    <property type="entry name" value="Dihydroneopterin_aldolase"/>
</dbReference>
<dbReference type="RefSeq" id="WP_204699840.1">
    <property type="nucleotide sequence ID" value="NZ_JAFBEC010000025.1"/>
</dbReference>
<sequence length="119" mass="13476">MDKIFVNGMKFYAYHGVYKEENTLGQRFEVDVVLEADLTKASLNDDINYSVNYAEVYEKTKQVVEENTFDLVEAVAEEIAKTLLGDFAIVQSVTVKVIKPDPPIPGHYDSVAIELKRSR</sequence>
<accession>A0ABS2PI65</accession>
<evidence type="ECO:0000256" key="3">
    <source>
        <dbReference type="ARBA" id="ARBA00005708"/>
    </source>
</evidence>
<dbReference type="SUPFAM" id="SSF55620">
    <property type="entry name" value="Tetrahydrobiopterin biosynthesis enzymes-like"/>
    <property type="match status" value="1"/>
</dbReference>
<comment type="catalytic activity">
    <reaction evidence="1 6">
        <text>7,8-dihydroneopterin = 6-hydroxymethyl-7,8-dihydropterin + glycolaldehyde</text>
        <dbReference type="Rhea" id="RHEA:10540"/>
        <dbReference type="ChEBI" id="CHEBI:17001"/>
        <dbReference type="ChEBI" id="CHEBI:17071"/>
        <dbReference type="ChEBI" id="CHEBI:44841"/>
        <dbReference type="EC" id="4.1.2.25"/>
    </reaction>
</comment>
<evidence type="ECO:0000256" key="4">
    <source>
        <dbReference type="ARBA" id="ARBA00022909"/>
    </source>
</evidence>
<proteinExistence type="inferred from homology"/>
<dbReference type="Proteomes" id="UP000741863">
    <property type="component" value="Unassembled WGS sequence"/>
</dbReference>
<evidence type="ECO:0000259" key="7">
    <source>
        <dbReference type="SMART" id="SM00905"/>
    </source>
</evidence>
<dbReference type="Pfam" id="PF02152">
    <property type="entry name" value="FolB"/>
    <property type="match status" value="1"/>
</dbReference>
<dbReference type="SMART" id="SM00905">
    <property type="entry name" value="FolB"/>
    <property type="match status" value="1"/>
</dbReference>
<comment type="pathway">
    <text evidence="2 6">Cofactor biosynthesis; tetrahydrofolate biosynthesis; 2-amino-4-hydroxy-6-hydroxymethyl-7,8-dihydropteridine diphosphate from 7,8-dihydroneopterin triphosphate: step 3/4.</text>
</comment>